<dbReference type="PROSITE" id="PS01162">
    <property type="entry name" value="QOR_ZETA_CRYSTAL"/>
    <property type="match status" value="1"/>
</dbReference>
<dbReference type="Gene3D" id="3.90.180.10">
    <property type="entry name" value="Medium-chain alcohol dehydrogenases, catalytic domain"/>
    <property type="match status" value="1"/>
</dbReference>
<dbReference type="PANTHER" id="PTHR11695">
    <property type="entry name" value="ALCOHOL DEHYDROGENASE RELATED"/>
    <property type="match status" value="1"/>
</dbReference>
<dbReference type="Pfam" id="PF13602">
    <property type="entry name" value="ADH_zinc_N_2"/>
    <property type="match status" value="1"/>
</dbReference>
<proteinExistence type="predicted"/>
<dbReference type="SMART" id="SM00829">
    <property type="entry name" value="PKS_ER"/>
    <property type="match status" value="1"/>
</dbReference>
<evidence type="ECO:0000313" key="4">
    <source>
        <dbReference type="Proteomes" id="UP000008141"/>
    </source>
</evidence>
<dbReference type="AlphaFoldDB" id="E1Z826"/>
<dbReference type="OrthoDB" id="48317at2759"/>
<dbReference type="SUPFAM" id="SSF50129">
    <property type="entry name" value="GroES-like"/>
    <property type="match status" value="1"/>
</dbReference>
<dbReference type="InterPro" id="IPR013154">
    <property type="entry name" value="ADH-like_N"/>
</dbReference>
<dbReference type="CDD" id="cd05289">
    <property type="entry name" value="MDR_like_2"/>
    <property type="match status" value="1"/>
</dbReference>
<dbReference type="GO" id="GO:0008270">
    <property type="term" value="F:zinc ion binding"/>
    <property type="evidence" value="ECO:0007669"/>
    <property type="project" value="InterPro"/>
</dbReference>
<dbReference type="eggNOG" id="KOG1198">
    <property type="taxonomic scope" value="Eukaryota"/>
</dbReference>
<organism evidence="4">
    <name type="scientific">Chlorella variabilis</name>
    <name type="common">Green alga</name>
    <dbReference type="NCBI Taxonomy" id="554065"/>
    <lineage>
        <taxon>Eukaryota</taxon>
        <taxon>Viridiplantae</taxon>
        <taxon>Chlorophyta</taxon>
        <taxon>core chlorophytes</taxon>
        <taxon>Trebouxiophyceae</taxon>
        <taxon>Chlorellales</taxon>
        <taxon>Chlorellaceae</taxon>
        <taxon>Chlorella clade</taxon>
        <taxon>Chlorella</taxon>
    </lineage>
</organism>
<accession>E1Z826</accession>
<dbReference type="OMA" id="AKCWNYV"/>
<reference evidence="3 4" key="1">
    <citation type="journal article" date="2010" name="Plant Cell">
        <title>The Chlorella variabilis NC64A genome reveals adaptation to photosymbiosis, coevolution with viruses, and cryptic sex.</title>
        <authorList>
            <person name="Blanc G."/>
            <person name="Duncan G."/>
            <person name="Agarkova I."/>
            <person name="Borodovsky M."/>
            <person name="Gurnon J."/>
            <person name="Kuo A."/>
            <person name="Lindquist E."/>
            <person name="Lucas S."/>
            <person name="Pangilinan J."/>
            <person name="Polle J."/>
            <person name="Salamov A."/>
            <person name="Terry A."/>
            <person name="Yamada T."/>
            <person name="Dunigan D.D."/>
            <person name="Grigoriev I.V."/>
            <person name="Claverie J.M."/>
            <person name="Van Etten J.L."/>
        </authorList>
    </citation>
    <scope>NUCLEOTIDE SEQUENCE [LARGE SCALE GENOMIC DNA]</scope>
    <source>
        <strain evidence="3 4">NC64A</strain>
    </source>
</reference>
<dbReference type="RefSeq" id="XP_005850370.1">
    <property type="nucleotide sequence ID" value="XM_005850308.1"/>
</dbReference>
<dbReference type="Gene3D" id="3.40.50.720">
    <property type="entry name" value="NAD(P)-binding Rossmann-like Domain"/>
    <property type="match status" value="1"/>
</dbReference>
<dbReference type="KEGG" id="cvr:CHLNCDRAFT_34424"/>
<dbReference type="FunCoup" id="E1Z826">
    <property type="interactions" value="1175"/>
</dbReference>
<dbReference type="SUPFAM" id="SSF51735">
    <property type="entry name" value="NAD(P)-binding Rossmann-fold domains"/>
    <property type="match status" value="1"/>
</dbReference>
<evidence type="ECO:0000256" key="1">
    <source>
        <dbReference type="ARBA" id="ARBA00023002"/>
    </source>
</evidence>
<keyword evidence="4" id="KW-1185">Reference proteome</keyword>
<protein>
    <recommendedName>
        <fullName evidence="2">Enoyl reductase (ER) domain-containing protein</fullName>
    </recommendedName>
</protein>
<dbReference type="InParanoid" id="E1Z826"/>
<dbReference type="InterPro" id="IPR050700">
    <property type="entry name" value="YIM1/Zinc_Alcohol_DH_Fams"/>
</dbReference>
<dbReference type="InterPro" id="IPR011032">
    <property type="entry name" value="GroES-like_sf"/>
</dbReference>
<dbReference type="STRING" id="554065.E1Z826"/>
<dbReference type="EMBL" id="GL433838">
    <property type="protein sequence ID" value="EFN58268.1"/>
    <property type="molecule type" value="Genomic_DNA"/>
</dbReference>
<sequence>MAEAEGSASPAPVVKRVQYARFGPSSELEVVTSGVLPRRQAGQVLVENKATSVNPVDGKLREGYGGRLASPKLPATPGGDVAGVVVEADAGSKFKPGDRVFGLMYRCVGSYTSHVALPEAALARIPASLSFEEAASLPLVALTAWQALELAGLREGQRVLIHAGAGGVGSISIQLARIRGLHVITTCSATNADFVRQLGADEVIDYRQERFEEVLKGRPVDAVLDAVVHGDAPCDYEQRSMKVLKKTGTYVNFIPKPMLLPILIGFLRGACWLGPRYRVVIVSPNGGQLEAIGKLVEEGKVKPIIHSVLPLEKAAEAQDQVATGHTRGKIVLKISE</sequence>
<dbReference type="PANTHER" id="PTHR11695:SF294">
    <property type="entry name" value="RETICULON-4-INTERACTING PROTEIN 1, MITOCHONDRIAL"/>
    <property type="match status" value="1"/>
</dbReference>
<dbReference type="InterPro" id="IPR002364">
    <property type="entry name" value="Quin_OxRdtase/zeta-crystal_CS"/>
</dbReference>
<dbReference type="Proteomes" id="UP000008141">
    <property type="component" value="Unassembled WGS sequence"/>
</dbReference>
<feature type="domain" description="Enoyl reductase (ER)" evidence="2">
    <location>
        <begin position="23"/>
        <end position="332"/>
    </location>
</feature>
<dbReference type="Pfam" id="PF08240">
    <property type="entry name" value="ADH_N"/>
    <property type="match status" value="1"/>
</dbReference>
<dbReference type="GeneID" id="17357414"/>
<keyword evidence="1" id="KW-0560">Oxidoreductase</keyword>
<gene>
    <name evidence="3" type="ORF">CHLNCDRAFT_34424</name>
</gene>
<evidence type="ECO:0000313" key="3">
    <source>
        <dbReference type="EMBL" id="EFN58268.1"/>
    </source>
</evidence>
<evidence type="ECO:0000259" key="2">
    <source>
        <dbReference type="SMART" id="SM00829"/>
    </source>
</evidence>
<name>E1Z826_CHLVA</name>
<dbReference type="GO" id="GO:0016491">
    <property type="term" value="F:oxidoreductase activity"/>
    <property type="evidence" value="ECO:0007669"/>
    <property type="project" value="UniProtKB-KW"/>
</dbReference>
<dbReference type="InterPro" id="IPR020843">
    <property type="entry name" value="ER"/>
</dbReference>
<dbReference type="InterPro" id="IPR036291">
    <property type="entry name" value="NAD(P)-bd_dom_sf"/>
</dbReference>